<feature type="transmembrane region" description="Helical" evidence="6">
    <location>
        <begin position="153"/>
        <end position="176"/>
    </location>
</feature>
<feature type="transmembrane region" description="Helical" evidence="6">
    <location>
        <begin position="29"/>
        <end position="52"/>
    </location>
</feature>
<dbReference type="PANTHER" id="PTHR23511:SF34">
    <property type="entry name" value="SYNAPTIC VESICLE GLYCOPROTEIN 2"/>
    <property type="match status" value="1"/>
</dbReference>
<evidence type="ECO:0000256" key="4">
    <source>
        <dbReference type="ARBA" id="ARBA00022989"/>
    </source>
</evidence>
<dbReference type="PROSITE" id="PS00217">
    <property type="entry name" value="SUGAR_TRANSPORT_2"/>
    <property type="match status" value="1"/>
</dbReference>
<dbReference type="InterPro" id="IPR005829">
    <property type="entry name" value="Sugar_transporter_CS"/>
</dbReference>
<dbReference type="InterPro" id="IPR020846">
    <property type="entry name" value="MFS_dom"/>
</dbReference>
<feature type="transmembrane region" description="Helical" evidence="6">
    <location>
        <begin position="306"/>
        <end position="325"/>
    </location>
</feature>
<accession>A0ABN1VU81</accession>
<dbReference type="InterPro" id="IPR036259">
    <property type="entry name" value="MFS_trans_sf"/>
</dbReference>
<feature type="domain" description="Major facilitator superfamily (MFS) profile" evidence="7">
    <location>
        <begin position="29"/>
        <end position="478"/>
    </location>
</feature>
<keyword evidence="3 6" id="KW-0812">Transmembrane</keyword>
<dbReference type="SUPFAM" id="SSF103473">
    <property type="entry name" value="MFS general substrate transporter"/>
    <property type="match status" value="1"/>
</dbReference>
<reference evidence="8 9" key="1">
    <citation type="journal article" date="2019" name="Int. J. Syst. Evol. Microbiol.">
        <title>The Global Catalogue of Microorganisms (GCM) 10K type strain sequencing project: providing services to taxonomists for standard genome sequencing and annotation.</title>
        <authorList>
            <consortium name="The Broad Institute Genomics Platform"/>
            <consortium name="The Broad Institute Genome Sequencing Center for Infectious Disease"/>
            <person name="Wu L."/>
            <person name="Ma J."/>
        </authorList>
    </citation>
    <scope>NUCLEOTIDE SEQUENCE [LARGE SCALE GENOMIC DNA]</scope>
    <source>
        <strain evidence="8 9">JCM 12762</strain>
    </source>
</reference>
<dbReference type="Gene3D" id="1.20.1250.20">
    <property type="entry name" value="MFS general substrate transporter like domains"/>
    <property type="match status" value="1"/>
</dbReference>
<evidence type="ECO:0000256" key="1">
    <source>
        <dbReference type="ARBA" id="ARBA00004651"/>
    </source>
</evidence>
<feature type="transmembrane region" description="Helical" evidence="6">
    <location>
        <begin position="120"/>
        <end position="141"/>
    </location>
</feature>
<dbReference type="InterPro" id="IPR005828">
    <property type="entry name" value="MFS_sugar_transport-like"/>
</dbReference>
<evidence type="ECO:0000256" key="5">
    <source>
        <dbReference type="ARBA" id="ARBA00023136"/>
    </source>
</evidence>
<dbReference type="PANTHER" id="PTHR23511">
    <property type="entry name" value="SYNAPTIC VESICLE GLYCOPROTEIN 2"/>
    <property type="match status" value="1"/>
</dbReference>
<feature type="transmembrane region" description="Helical" evidence="6">
    <location>
        <begin position="95"/>
        <end position="114"/>
    </location>
</feature>
<keyword evidence="2" id="KW-0813">Transport</keyword>
<evidence type="ECO:0000313" key="9">
    <source>
        <dbReference type="Proteomes" id="UP001500943"/>
    </source>
</evidence>
<dbReference type="CDD" id="cd17316">
    <property type="entry name" value="MFS_SV2_like"/>
    <property type="match status" value="1"/>
</dbReference>
<feature type="transmembrane region" description="Helical" evidence="6">
    <location>
        <begin position="269"/>
        <end position="294"/>
    </location>
</feature>
<dbReference type="EMBL" id="BAAAKW010000034">
    <property type="protein sequence ID" value="GAA1221969.1"/>
    <property type="molecule type" value="Genomic_DNA"/>
</dbReference>
<name>A0ABN1VU81_9MICO</name>
<dbReference type="Pfam" id="PF00083">
    <property type="entry name" value="Sugar_tr"/>
    <property type="match status" value="1"/>
</dbReference>
<organism evidence="8 9">
    <name type="scientific">Rhodoglobus aureus</name>
    <dbReference type="NCBI Taxonomy" id="191497"/>
    <lineage>
        <taxon>Bacteria</taxon>
        <taxon>Bacillati</taxon>
        <taxon>Actinomycetota</taxon>
        <taxon>Actinomycetes</taxon>
        <taxon>Micrococcales</taxon>
        <taxon>Microbacteriaceae</taxon>
        <taxon>Rhodoglobus</taxon>
    </lineage>
</organism>
<sequence length="478" mass="50836">MSNLLNSLPRESLTERLDRLPFTRRHGSLLAGSGVGWALDAFDVGLISFVIAQLSVTWKADAASLSWVAAAGFAGMAVGAALGGILADKLGRKQVFVLTLLLYGVATGASALAWSVGILLLLRFIVGLGLGAELPVVSTLVSEFAPRRIRGRVVVLLEGFWAIGWLGAAVVGYLVIPASPDGWRLALLIGMLPAVWAVYVRLRLPESVRFLQSKGRQAEAESIVVQFEASAGIVSGAVDTAQGSQQTAVPVQRSRLADLFSGEWRRRSILIWLVWFLVNFSYYGAFIWLPTLLVGSGFPLVKSFEFTLIITLAQLPGYAASAYLVEKWGRRITLSTFLIGSAVSAVAFGFGAVNGSEAQIIGFGMLLSFFNLGAWGALYAITPELYPTRLRGSGTGAAAGFGRIASIAAPLLVPPLLALAARYYSLSSSELSLCSPRVWLSPCPNWAARSCPNRGPVAPAGTLPRAAQRSCQLVCSDC</sequence>
<evidence type="ECO:0000259" key="7">
    <source>
        <dbReference type="PROSITE" id="PS50850"/>
    </source>
</evidence>
<keyword evidence="5 6" id="KW-0472">Membrane</keyword>
<feature type="transmembrane region" description="Helical" evidence="6">
    <location>
        <begin position="182"/>
        <end position="202"/>
    </location>
</feature>
<feature type="transmembrane region" description="Helical" evidence="6">
    <location>
        <begin position="332"/>
        <end position="353"/>
    </location>
</feature>
<feature type="transmembrane region" description="Helical" evidence="6">
    <location>
        <begin position="64"/>
        <end position="83"/>
    </location>
</feature>
<dbReference type="PROSITE" id="PS00216">
    <property type="entry name" value="SUGAR_TRANSPORT_1"/>
    <property type="match status" value="2"/>
</dbReference>
<gene>
    <name evidence="8" type="ORF">GCM10009655_22010</name>
</gene>
<keyword evidence="4 6" id="KW-1133">Transmembrane helix</keyword>
<dbReference type="Proteomes" id="UP001500943">
    <property type="component" value="Unassembled WGS sequence"/>
</dbReference>
<keyword evidence="9" id="KW-1185">Reference proteome</keyword>
<feature type="transmembrane region" description="Helical" evidence="6">
    <location>
        <begin position="359"/>
        <end position="381"/>
    </location>
</feature>
<comment type="subcellular location">
    <subcellularLocation>
        <location evidence="1">Cell membrane</location>
        <topology evidence="1">Multi-pass membrane protein</topology>
    </subcellularLocation>
</comment>
<evidence type="ECO:0000256" key="3">
    <source>
        <dbReference type="ARBA" id="ARBA00022692"/>
    </source>
</evidence>
<proteinExistence type="predicted"/>
<evidence type="ECO:0000256" key="2">
    <source>
        <dbReference type="ARBA" id="ARBA00022448"/>
    </source>
</evidence>
<protein>
    <submittedName>
        <fullName evidence="8">MFS transporter</fullName>
    </submittedName>
</protein>
<comment type="caution">
    <text evidence="8">The sequence shown here is derived from an EMBL/GenBank/DDBJ whole genome shotgun (WGS) entry which is preliminary data.</text>
</comment>
<dbReference type="PROSITE" id="PS50850">
    <property type="entry name" value="MFS"/>
    <property type="match status" value="1"/>
</dbReference>
<evidence type="ECO:0000313" key="8">
    <source>
        <dbReference type="EMBL" id="GAA1221969.1"/>
    </source>
</evidence>
<evidence type="ECO:0000256" key="6">
    <source>
        <dbReference type="SAM" id="Phobius"/>
    </source>
</evidence>